<name>A0A918TSP1_9BACT</name>
<evidence type="ECO:0000313" key="3">
    <source>
        <dbReference type="EMBL" id="GHC59463.1"/>
    </source>
</evidence>
<comment type="caution">
    <text evidence="3">The sequence shown here is derived from an EMBL/GenBank/DDBJ whole genome shotgun (WGS) entry which is preliminary data.</text>
</comment>
<accession>A0A918TSP1</accession>
<dbReference type="InterPro" id="IPR035901">
    <property type="entry name" value="GIY-YIG_endonuc_sf"/>
</dbReference>
<comment type="similarity">
    <text evidence="1">Belongs to the UPF0213 family.</text>
</comment>
<reference evidence="3" key="2">
    <citation type="submission" date="2020-09" db="EMBL/GenBank/DDBJ databases">
        <authorList>
            <person name="Sun Q."/>
            <person name="Kim S."/>
        </authorList>
    </citation>
    <scope>NUCLEOTIDE SEQUENCE</scope>
    <source>
        <strain evidence="3">KCTC 12988</strain>
    </source>
</reference>
<dbReference type="Gene3D" id="3.40.1440.10">
    <property type="entry name" value="GIY-YIG endonuclease"/>
    <property type="match status" value="1"/>
</dbReference>
<dbReference type="SUPFAM" id="SSF82771">
    <property type="entry name" value="GIY-YIG endonuclease"/>
    <property type="match status" value="1"/>
</dbReference>
<dbReference type="RefSeq" id="WP_189571260.1">
    <property type="nucleotide sequence ID" value="NZ_JBHLZH010000011.1"/>
</dbReference>
<reference evidence="3" key="1">
    <citation type="journal article" date="2014" name="Int. J. Syst. Evol. Microbiol.">
        <title>Complete genome sequence of Corynebacterium casei LMG S-19264T (=DSM 44701T), isolated from a smear-ripened cheese.</title>
        <authorList>
            <consortium name="US DOE Joint Genome Institute (JGI-PGF)"/>
            <person name="Walter F."/>
            <person name="Albersmeier A."/>
            <person name="Kalinowski J."/>
            <person name="Ruckert C."/>
        </authorList>
    </citation>
    <scope>NUCLEOTIDE SEQUENCE</scope>
    <source>
        <strain evidence="3">KCTC 12988</strain>
    </source>
</reference>
<dbReference type="PANTHER" id="PTHR34477:SF1">
    <property type="entry name" value="UPF0213 PROTEIN YHBQ"/>
    <property type="match status" value="1"/>
</dbReference>
<dbReference type="EMBL" id="BMXI01000012">
    <property type="protein sequence ID" value="GHC59463.1"/>
    <property type="molecule type" value="Genomic_DNA"/>
</dbReference>
<dbReference type="CDD" id="cd10456">
    <property type="entry name" value="GIY-YIG_UPF0213"/>
    <property type="match status" value="1"/>
</dbReference>
<keyword evidence="4" id="KW-1185">Reference proteome</keyword>
<protein>
    <recommendedName>
        <fullName evidence="2">GIY-YIG domain-containing protein</fullName>
    </recommendedName>
</protein>
<proteinExistence type="inferred from homology"/>
<gene>
    <name evidence="3" type="ORF">GCM10007100_28300</name>
</gene>
<feature type="domain" description="GIY-YIG" evidence="2">
    <location>
        <begin position="13"/>
        <end position="90"/>
    </location>
</feature>
<dbReference type="Pfam" id="PF01541">
    <property type="entry name" value="GIY-YIG"/>
    <property type="match status" value="1"/>
</dbReference>
<dbReference type="PROSITE" id="PS50164">
    <property type="entry name" value="GIY_YIG"/>
    <property type="match status" value="1"/>
</dbReference>
<dbReference type="AlphaFoldDB" id="A0A918TSP1"/>
<dbReference type="Proteomes" id="UP000644507">
    <property type="component" value="Unassembled WGS sequence"/>
</dbReference>
<dbReference type="InterPro" id="IPR050190">
    <property type="entry name" value="UPF0213_domain"/>
</dbReference>
<evidence type="ECO:0000256" key="1">
    <source>
        <dbReference type="ARBA" id="ARBA00007435"/>
    </source>
</evidence>
<organism evidence="3 4">
    <name type="scientific">Roseibacillus persicicus</name>
    <dbReference type="NCBI Taxonomy" id="454148"/>
    <lineage>
        <taxon>Bacteria</taxon>
        <taxon>Pseudomonadati</taxon>
        <taxon>Verrucomicrobiota</taxon>
        <taxon>Verrucomicrobiia</taxon>
        <taxon>Verrucomicrobiales</taxon>
        <taxon>Verrucomicrobiaceae</taxon>
        <taxon>Roseibacillus</taxon>
    </lineage>
</organism>
<dbReference type="InterPro" id="IPR000305">
    <property type="entry name" value="GIY-YIG_endonuc"/>
</dbReference>
<evidence type="ECO:0000259" key="2">
    <source>
        <dbReference type="PROSITE" id="PS50164"/>
    </source>
</evidence>
<sequence>MASDKLEQAKPVVIWWVYMIRCGDGSLYTGIATDVARRFAEHESQGPKGAKYTRGKLPLELVFRKEIGSRSEACKEELRIKALTRRQKLALISSSEGG</sequence>
<dbReference type="PANTHER" id="PTHR34477">
    <property type="entry name" value="UPF0213 PROTEIN YHBQ"/>
    <property type="match status" value="1"/>
</dbReference>
<evidence type="ECO:0000313" key="4">
    <source>
        <dbReference type="Proteomes" id="UP000644507"/>
    </source>
</evidence>